<dbReference type="PANTHER" id="PTHR37984">
    <property type="entry name" value="PROTEIN CBG26694"/>
    <property type="match status" value="1"/>
</dbReference>
<dbReference type="Pfam" id="PF17921">
    <property type="entry name" value="Integrase_H2C2"/>
    <property type="match status" value="1"/>
</dbReference>
<dbReference type="GO" id="GO:0003964">
    <property type="term" value="F:RNA-directed DNA polymerase activity"/>
    <property type="evidence" value="ECO:0007669"/>
    <property type="project" value="UniProtKB-EC"/>
</dbReference>
<evidence type="ECO:0000313" key="4">
    <source>
        <dbReference type="Proteomes" id="UP001187531"/>
    </source>
</evidence>
<keyword evidence="4" id="KW-1185">Reference proteome</keyword>
<evidence type="ECO:0000256" key="1">
    <source>
        <dbReference type="ARBA" id="ARBA00012493"/>
    </source>
</evidence>
<dbReference type="EMBL" id="JAVRJZ010000007">
    <property type="protein sequence ID" value="KAK2720085.1"/>
    <property type="molecule type" value="Genomic_DNA"/>
</dbReference>
<evidence type="ECO:0000259" key="2">
    <source>
        <dbReference type="PROSITE" id="PS50878"/>
    </source>
</evidence>
<dbReference type="Gene3D" id="3.30.70.270">
    <property type="match status" value="2"/>
</dbReference>
<comment type="caution">
    <text evidence="3">The sequence shown here is derived from an EMBL/GenBank/DDBJ whole genome shotgun (WGS) entry which is preliminary data.</text>
</comment>
<dbReference type="PANTHER" id="PTHR37984:SF7">
    <property type="entry name" value="INTEGRASE CATALYTIC DOMAIN-CONTAINING PROTEIN"/>
    <property type="match status" value="1"/>
</dbReference>
<dbReference type="InterPro" id="IPR000477">
    <property type="entry name" value="RT_dom"/>
</dbReference>
<gene>
    <name evidence="3" type="ORF">QYM36_004107</name>
</gene>
<sequence length="340" mass="39034">MEETFGNFKGMGIIVDDILISGKDEEHNEHLKKVLQKAREVGVKFNLEKQIFRSTSESYFGHLITTDGIKPDPLKVHAIKEIPQPSNKDELAMLLGMTNFLSKYIPNLSSLNYLLQELGKRNDFEWASKHTEAMEQIKTLICSNLQSFDTKVKYIQLKTDASKHGLGAELVTQRGWPIHRHQFSSAKPPYWKVIDELSSINGIILKGSRVVISALWKEILQQLHVSHLGMENTKHTARSVVYWTKMNSAIEDLIWNCENCGKFSGYNQKEPLILTPIPKYPWEYLALDFCKVKGRGYLMTSYYYSCFREINQVNPVTSEETIKKLKAHSARYSITEKKNG</sequence>
<dbReference type="PROSITE" id="PS50878">
    <property type="entry name" value="RT_POL"/>
    <property type="match status" value="1"/>
</dbReference>
<dbReference type="AlphaFoldDB" id="A0AA88HXQ4"/>
<evidence type="ECO:0000313" key="3">
    <source>
        <dbReference type="EMBL" id="KAK2720085.1"/>
    </source>
</evidence>
<dbReference type="InterPro" id="IPR050951">
    <property type="entry name" value="Retrovirus_Pol_polyprotein"/>
</dbReference>
<accession>A0AA88HXQ4</accession>
<reference evidence="3" key="1">
    <citation type="submission" date="2023-07" db="EMBL/GenBank/DDBJ databases">
        <title>Chromosome-level genome assembly of Artemia franciscana.</title>
        <authorList>
            <person name="Jo E."/>
        </authorList>
    </citation>
    <scope>NUCLEOTIDE SEQUENCE</scope>
    <source>
        <tissue evidence="3">Whole body</tissue>
    </source>
</reference>
<name>A0AA88HXQ4_ARTSF</name>
<dbReference type="Gene3D" id="1.10.340.70">
    <property type="match status" value="1"/>
</dbReference>
<feature type="domain" description="Reverse transcriptase" evidence="2">
    <location>
        <begin position="1"/>
        <end position="64"/>
    </location>
</feature>
<dbReference type="Proteomes" id="UP001187531">
    <property type="component" value="Unassembled WGS sequence"/>
</dbReference>
<protein>
    <recommendedName>
        <fullName evidence="1">RNA-directed DNA polymerase</fullName>
        <ecNumber evidence="1">2.7.7.49</ecNumber>
    </recommendedName>
</protein>
<proteinExistence type="predicted"/>
<organism evidence="3 4">
    <name type="scientific">Artemia franciscana</name>
    <name type="common">Brine shrimp</name>
    <name type="synonym">Artemia sanfranciscana</name>
    <dbReference type="NCBI Taxonomy" id="6661"/>
    <lineage>
        <taxon>Eukaryota</taxon>
        <taxon>Metazoa</taxon>
        <taxon>Ecdysozoa</taxon>
        <taxon>Arthropoda</taxon>
        <taxon>Crustacea</taxon>
        <taxon>Branchiopoda</taxon>
        <taxon>Anostraca</taxon>
        <taxon>Artemiidae</taxon>
        <taxon>Artemia</taxon>
    </lineage>
</organism>
<dbReference type="InterPro" id="IPR043128">
    <property type="entry name" value="Rev_trsase/Diguanyl_cyclase"/>
</dbReference>
<dbReference type="InterPro" id="IPR041588">
    <property type="entry name" value="Integrase_H2C2"/>
</dbReference>
<dbReference type="EC" id="2.7.7.49" evidence="1"/>
<dbReference type="InterPro" id="IPR043502">
    <property type="entry name" value="DNA/RNA_pol_sf"/>
</dbReference>
<dbReference type="SUPFAM" id="SSF56672">
    <property type="entry name" value="DNA/RNA polymerases"/>
    <property type="match status" value="1"/>
</dbReference>
<dbReference type="FunFam" id="1.10.340.70:FF:000004">
    <property type="entry name" value="Retrovirus-related Pol polyprotein from transposon 297-like Protein"/>
    <property type="match status" value="1"/>
</dbReference>